<feature type="transmembrane region" description="Helical" evidence="1">
    <location>
        <begin position="6"/>
        <end position="22"/>
    </location>
</feature>
<keyword evidence="1" id="KW-0472">Membrane</keyword>
<evidence type="ECO:0000313" key="2">
    <source>
        <dbReference type="EMBL" id="MCE7510307.1"/>
    </source>
</evidence>
<gene>
    <name evidence="2" type="ORF">LZG35_16830</name>
</gene>
<keyword evidence="1" id="KW-0812">Transmembrane</keyword>
<comment type="caution">
    <text evidence="2">The sequence shown here is derived from an EMBL/GenBank/DDBJ whole genome shotgun (WGS) entry which is preliminary data.</text>
</comment>
<proteinExistence type="predicted"/>
<dbReference type="RefSeq" id="WP_022996831.1">
    <property type="nucleotide sequence ID" value="NZ_CP012331.1"/>
</dbReference>
<keyword evidence="1" id="KW-1133">Transmembrane helix</keyword>
<evidence type="ECO:0000256" key="1">
    <source>
        <dbReference type="SAM" id="Phobius"/>
    </source>
</evidence>
<dbReference type="Pfam" id="PF11804">
    <property type="entry name" value="DUF3325"/>
    <property type="match status" value="1"/>
</dbReference>
<dbReference type="InterPro" id="IPR021762">
    <property type="entry name" value="DUF3325"/>
</dbReference>
<protein>
    <submittedName>
        <fullName evidence="2">DUF3325 domain-containing protein</fullName>
    </submittedName>
</protein>
<reference evidence="2" key="1">
    <citation type="submission" date="2022-01" db="EMBL/GenBank/DDBJ databases">
        <authorList>
            <person name="Karlyshev A.V."/>
            <person name="Jaspars M."/>
        </authorList>
    </citation>
    <scope>NUCLEOTIDE SEQUENCE</scope>
    <source>
        <strain evidence="2">AGSA3-2</strain>
    </source>
</reference>
<dbReference type="KEGG" id="axe:P40_02405"/>
<accession>A0A9Q3W8K2</accession>
<feature type="transmembrane region" description="Helical" evidence="1">
    <location>
        <begin position="93"/>
        <end position="110"/>
    </location>
</feature>
<name>A0A9Q3W8K2_9GAMM</name>
<dbReference type="Proteomes" id="UP001107961">
    <property type="component" value="Unassembled WGS sequence"/>
</dbReference>
<keyword evidence="3" id="KW-1185">Reference proteome</keyword>
<feature type="transmembrane region" description="Helical" evidence="1">
    <location>
        <begin position="43"/>
        <end position="62"/>
    </location>
</feature>
<dbReference type="EMBL" id="JAJVKT010000022">
    <property type="protein sequence ID" value="MCE7510307.1"/>
    <property type="molecule type" value="Genomic_DNA"/>
</dbReference>
<sequence length="111" mass="11829">MTVLLALALGYTGLTCLALGMKRHHQELLGRKPTEARLRLFKAIGWLLLLATTAACLMLWPLGLALSMVPILVTLVGLPLIFLLPYRPALARHLAWALPLVAGGLAVGGLG</sequence>
<organism evidence="2 3">
    <name type="scientific">Alloalcanivorax xenomutans</name>
    <dbReference type="NCBI Taxonomy" id="1094342"/>
    <lineage>
        <taxon>Bacteria</taxon>
        <taxon>Pseudomonadati</taxon>
        <taxon>Pseudomonadota</taxon>
        <taxon>Gammaproteobacteria</taxon>
        <taxon>Oceanospirillales</taxon>
        <taxon>Alcanivoracaceae</taxon>
        <taxon>Alloalcanivorax</taxon>
    </lineage>
</organism>
<dbReference type="AlphaFoldDB" id="A0A9Q3W8K2"/>
<evidence type="ECO:0000313" key="3">
    <source>
        <dbReference type="Proteomes" id="UP001107961"/>
    </source>
</evidence>
<feature type="transmembrane region" description="Helical" evidence="1">
    <location>
        <begin position="68"/>
        <end position="86"/>
    </location>
</feature>